<dbReference type="Proteomes" id="UP000648984">
    <property type="component" value="Unassembled WGS sequence"/>
</dbReference>
<dbReference type="PANTHER" id="PTHR30419:SF30">
    <property type="entry name" value="LYSR FAMILY TRANSCRIPTIONAL REGULATOR"/>
    <property type="match status" value="1"/>
</dbReference>
<evidence type="ECO:0000256" key="1">
    <source>
        <dbReference type="ARBA" id="ARBA00009437"/>
    </source>
</evidence>
<protein>
    <submittedName>
        <fullName evidence="6">LysR family transcriptional regulator</fullName>
    </submittedName>
</protein>
<dbReference type="InterPro" id="IPR036390">
    <property type="entry name" value="WH_DNA-bd_sf"/>
</dbReference>
<name>A0ABX1Q561_9RHOO</name>
<dbReference type="InterPro" id="IPR036388">
    <property type="entry name" value="WH-like_DNA-bd_sf"/>
</dbReference>
<dbReference type="Gene3D" id="1.10.10.10">
    <property type="entry name" value="Winged helix-like DNA-binding domain superfamily/Winged helix DNA-binding domain"/>
    <property type="match status" value="1"/>
</dbReference>
<organism evidence="6 7">
    <name type="scientific">Aromatoleum diolicum</name>
    <dbReference type="NCBI Taxonomy" id="75796"/>
    <lineage>
        <taxon>Bacteria</taxon>
        <taxon>Pseudomonadati</taxon>
        <taxon>Pseudomonadota</taxon>
        <taxon>Betaproteobacteria</taxon>
        <taxon>Rhodocyclales</taxon>
        <taxon>Rhodocyclaceae</taxon>
        <taxon>Aromatoleum</taxon>
    </lineage>
</organism>
<sequence>MKIDFDGIQAFVVIAELGGFSKAAEHLHVTQTALTRRVQKLESYLGLRLLDRTTRYVELTAVGREFLPQAKAIVGEMTLAVGRMKDMSKHARGSFTLACVPTMASHVLPAVIRRYAEAHPGNRVRLIDTSAFEVRDAVLHGQAEIGIGIPTDRHPDLIETLLLEEPLMFFCREEHPLSKMKSVTWSDMRETELVVVSSMTATRVFMDYQLAKRGISLSGAYEVQHHATAISLVAAGVGTAILPASTLEEGARPGVCRIPLVSPVVKRKITLLRRKNSTLSPAANAFFELLKDQAQNSSGQR</sequence>
<dbReference type="InterPro" id="IPR000847">
    <property type="entry name" value="LysR_HTH_N"/>
</dbReference>
<dbReference type="PANTHER" id="PTHR30419">
    <property type="entry name" value="HTH-TYPE TRANSCRIPTIONAL REGULATOR YBHD"/>
    <property type="match status" value="1"/>
</dbReference>
<dbReference type="PRINTS" id="PR00039">
    <property type="entry name" value="HTHLYSR"/>
</dbReference>
<comment type="similarity">
    <text evidence="1">Belongs to the LysR transcriptional regulatory family.</text>
</comment>
<dbReference type="InterPro" id="IPR050950">
    <property type="entry name" value="HTH-type_LysR_regulators"/>
</dbReference>
<feature type="domain" description="HTH lysR-type" evidence="5">
    <location>
        <begin position="3"/>
        <end position="60"/>
    </location>
</feature>
<gene>
    <name evidence="6" type="ORF">GPA25_01850</name>
</gene>
<keyword evidence="3" id="KW-0238">DNA-binding</keyword>
<keyword evidence="2" id="KW-0805">Transcription regulation</keyword>
<dbReference type="InterPro" id="IPR005119">
    <property type="entry name" value="LysR_subst-bd"/>
</dbReference>
<evidence type="ECO:0000256" key="4">
    <source>
        <dbReference type="ARBA" id="ARBA00023163"/>
    </source>
</evidence>
<dbReference type="Pfam" id="PF03466">
    <property type="entry name" value="LysR_substrate"/>
    <property type="match status" value="1"/>
</dbReference>
<dbReference type="Gene3D" id="3.40.190.290">
    <property type="match status" value="1"/>
</dbReference>
<keyword evidence="4" id="KW-0804">Transcription</keyword>
<comment type="caution">
    <text evidence="6">The sequence shown here is derived from an EMBL/GenBank/DDBJ whole genome shotgun (WGS) entry which is preliminary data.</text>
</comment>
<proteinExistence type="inferred from homology"/>
<evidence type="ECO:0000313" key="7">
    <source>
        <dbReference type="Proteomes" id="UP000648984"/>
    </source>
</evidence>
<evidence type="ECO:0000256" key="2">
    <source>
        <dbReference type="ARBA" id="ARBA00023015"/>
    </source>
</evidence>
<dbReference type="Pfam" id="PF00126">
    <property type="entry name" value="HTH_1"/>
    <property type="match status" value="1"/>
</dbReference>
<dbReference type="SUPFAM" id="SSF53850">
    <property type="entry name" value="Periplasmic binding protein-like II"/>
    <property type="match status" value="1"/>
</dbReference>
<evidence type="ECO:0000259" key="5">
    <source>
        <dbReference type="PROSITE" id="PS50931"/>
    </source>
</evidence>
<dbReference type="SUPFAM" id="SSF46785">
    <property type="entry name" value="Winged helix' DNA-binding domain"/>
    <property type="match status" value="1"/>
</dbReference>
<reference evidence="6 7" key="1">
    <citation type="submission" date="2019-12" db="EMBL/GenBank/DDBJ databases">
        <title>Comparative genomics gives insights into the taxonomy of the Azoarcus-Aromatoleum group and reveals separate origins of nif in the plant-associated Azoarcus and non-plant-associated Aromatoleum sub-groups.</title>
        <authorList>
            <person name="Lafos M."/>
            <person name="Maluk M."/>
            <person name="Batista M."/>
            <person name="Junghare M."/>
            <person name="Carmona M."/>
            <person name="Faoro H."/>
            <person name="Cruz L.M."/>
            <person name="Battistoni F."/>
            <person name="De Souza E."/>
            <person name="Pedrosa F."/>
            <person name="Chen W.-M."/>
            <person name="Poole P.S."/>
            <person name="Dixon R.A."/>
            <person name="James E.K."/>
        </authorList>
    </citation>
    <scope>NUCLEOTIDE SEQUENCE [LARGE SCALE GENOMIC DNA]</scope>
    <source>
        <strain evidence="6 7">22Lin</strain>
    </source>
</reference>
<keyword evidence="7" id="KW-1185">Reference proteome</keyword>
<dbReference type="EMBL" id="WTVQ01000002">
    <property type="protein sequence ID" value="NMG73493.1"/>
    <property type="molecule type" value="Genomic_DNA"/>
</dbReference>
<evidence type="ECO:0000256" key="3">
    <source>
        <dbReference type="ARBA" id="ARBA00023125"/>
    </source>
</evidence>
<dbReference type="PROSITE" id="PS50931">
    <property type="entry name" value="HTH_LYSR"/>
    <property type="match status" value="1"/>
</dbReference>
<evidence type="ECO:0000313" key="6">
    <source>
        <dbReference type="EMBL" id="NMG73493.1"/>
    </source>
</evidence>
<dbReference type="CDD" id="cd08440">
    <property type="entry name" value="PBP2_LTTR_like_4"/>
    <property type="match status" value="1"/>
</dbReference>
<dbReference type="RefSeq" id="WP_169258643.1">
    <property type="nucleotide sequence ID" value="NZ_WTVQ01000002.1"/>
</dbReference>
<accession>A0ABX1Q561</accession>